<feature type="compositionally biased region" description="Polar residues" evidence="1">
    <location>
        <begin position="739"/>
        <end position="783"/>
    </location>
</feature>
<protein>
    <submittedName>
        <fullName evidence="3">Uncharacterized protein</fullName>
    </submittedName>
</protein>
<feature type="compositionally biased region" description="Low complexity" evidence="1">
    <location>
        <begin position="833"/>
        <end position="845"/>
    </location>
</feature>
<organism evidence="3 4">
    <name type="scientific">Macrosiphum euphorbiae</name>
    <name type="common">potato aphid</name>
    <dbReference type="NCBI Taxonomy" id="13131"/>
    <lineage>
        <taxon>Eukaryota</taxon>
        <taxon>Metazoa</taxon>
        <taxon>Ecdysozoa</taxon>
        <taxon>Arthropoda</taxon>
        <taxon>Hexapoda</taxon>
        <taxon>Insecta</taxon>
        <taxon>Pterygota</taxon>
        <taxon>Neoptera</taxon>
        <taxon>Paraneoptera</taxon>
        <taxon>Hemiptera</taxon>
        <taxon>Sternorrhyncha</taxon>
        <taxon>Aphidomorpha</taxon>
        <taxon>Aphidoidea</taxon>
        <taxon>Aphididae</taxon>
        <taxon>Macrosiphini</taxon>
        <taxon>Macrosiphum</taxon>
    </lineage>
</organism>
<feature type="compositionally biased region" description="Polar residues" evidence="1">
    <location>
        <begin position="667"/>
        <end position="682"/>
    </location>
</feature>
<feature type="region of interest" description="Disordered" evidence="1">
    <location>
        <begin position="739"/>
        <end position="882"/>
    </location>
</feature>
<feature type="signal peptide" evidence="2">
    <location>
        <begin position="1"/>
        <end position="21"/>
    </location>
</feature>
<name>A0AAV0XB31_9HEMI</name>
<keyword evidence="2" id="KW-0732">Signal</keyword>
<dbReference type="PANTHER" id="PTHR47771">
    <property type="entry name" value="LD27203P-RELATED"/>
    <property type="match status" value="1"/>
</dbReference>
<dbReference type="AlphaFoldDB" id="A0AAV0XB31"/>
<evidence type="ECO:0000256" key="1">
    <source>
        <dbReference type="SAM" id="MobiDB-lite"/>
    </source>
</evidence>
<dbReference type="EMBL" id="CARXXK010000004">
    <property type="protein sequence ID" value="CAI6365027.1"/>
    <property type="molecule type" value="Genomic_DNA"/>
</dbReference>
<accession>A0AAV0XB31</accession>
<evidence type="ECO:0000313" key="3">
    <source>
        <dbReference type="EMBL" id="CAI6365027.1"/>
    </source>
</evidence>
<feature type="region of interest" description="Disordered" evidence="1">
    <location>
        <begin position="206"/>
        <end position="227"/>
    </location>
</feature>
<feature type="compositionally biased region" description="Polar residues" evidence="1">
    <location>
        <begin position="806"/>
        <end position="832"/>
    </location>
</feature>
<feature type="compositionally biased region" description="Polar residues" evidence="1">
    <location>
        <begin position="846"/>
        <end position="860"/>
    </location>
</feature>
<evidence type="ECO:0000256" key="2">
    <source>
        <dbReference type="SAM" id="SignalP"/>
    </source>
</evidence>
<feature type="chain" id="PRO_5043841346" evidence="2">
    <location>
        <begin position="22"/>
        <end position="882"/>
    </location>
</feature>
<gene>
    <name evidence="3" type="ORF">MEUPH1_LOCUS19784</name>
</gene>
<dbReference type="Proteomes" id="UP001160148">
    <property type="component" value="Unassembled WGS sequence"/>
</dbReference>
<evidence type="ECO:0000313" key="4">
    <source>
        <dbReference type="Proteomes" id="UP001160148"/>
    </source>
</evidence>
<proteinExistence type="predicted"/>
<reference evidence="3 4" key="1">
    <citation type="submission" date="2023-01" db="EMBL/GenBank/DDBJ databases">
        <authorList>
            <person name="Whitehead M."/>
        </authorList>
    </citation>
    <scope>NUCLEOTIDE SEQUENCE [LARGE SCALE GENOMIC DNA]</scope>
</reference>
<keyword evidence="4" id="KW-1185">Reference proteome</keyword>
<comment type="caution">
    <text evidence="3">The sequence shown here is derived from an EMBL/GenBank/DDBJ whole genome shotgun (WGS) entry which is preliminary data.</text>
</comment>
<sequence length="882" mass="93980">MATTMFQAVILGLFVASGAFADVVHLKNVKQCHKTHTQNTNHNGNLESASGDHSNVAYSHPPTFSFGAKSFGLSSTPAPLVYGTQPTPAPFIFKSLQHSTPAPFTYKGLSSASASFSYGTQPTPAPFQFSSFRSTPAPLIYSARTFAPEDSFKSIAALYSQSTPATFGIESQSTPASLAFSDSSSSPVVSIKSYGTVGSLPTSSPFEYSTSSSTPNPLQYSTSSTTPENSFKSIADSYSQSTPAPFAIESQSTAVPLAFSGLSSGPAAAVSVNSFNTFGSNPIPAPYSYSQGSAFTQYGGHSAPSPAHEITINREIPVPYYVQIEKRIPYPVLVHVPHPYQVTVEKHVPYAVRVHVDRAVPVPSPYPVEVEKRVPYPVEKPVPYEVRVPVDRPYPVSVPFEKPVPYAVEKPVPYPVRVNVDRPYPVEKPVPYPVAVERPVPYAVEKPVPYPVEKPVPYPVEKRIPYPVKYEVPVKVPVPVQVKVPVNVDRPVPYPVEKRVPYPVAVPYEVKVPVPVRSPAQRFATVHYYQQSPIVVQQESYKSYTSGSTAAPVTDNQIIQSSFVSGTGQAGSEYAVSGYTKSNYADSGLVQDSGSYGFGQQSFYGSTTPVPSSTAGYTASSSSPQFDSSGFDSVAQQVGSIAGSVQTGSDYAGSDFSKSNYAGSGQAQESGSYSFGQQQLFGSTTPAPSTTAAYTGLSSSPRYESFDFDSLAQQIGYSADSVQTGSDYAGSDFAKSNYAGSGQTQESGSYGFDQQSFYGSKTPVPSSLPQSESSNIDSSNQKVVSIGGSRKTETDNAGSDYGKSNYPGSGQTQESGSYSFDQQSFYGSKTPISSSISGYTKSSSSPQYESSNFDSVNRQVDSVGGSATADSQQTENLEVGKK</sequence>
<feature type="region of interest" description="Disordered" evidence="1">
    <location>
        <begin position="667"/>
        <end position="688"/>
    </location>
</feature>
<feature type="compositionally biased region" description="Low complexity" evidence="1">
    <location>
        <begin position="206"/>
        <end position="215"/>
    </location>
</feature>
<feature type="compositionally biased region" description="Polar residues" evidence="1">
    <location>
        <begin position="216"/>
        <end position="227"/>
    </location>
</feature>
<dbReference type="PANTHER" id="PTHR47771:SF3">
    <property type="entry name" value="LD27203P"/>
    <property type="match status" value="1"/>
</dbReference>